<accession>A0A9P1FGE6</accession>
<name>A0A9P1FGE6_9DINO</name>
<feature type="compositionally biased region" description="Basic and acidic residues" evidence="1">
    <location>
        <begin position="124"/>
        <end position="133"/>
    </location>
</feature>
<feature type="chain" id="PRO_5043271825" evidence="2">
    <location>
        <begin position="26"/>
        <end position="388"/>
    </location>
</feature>
<keyword evidence="5" id="KW-1185">Reference proteome</keyword>
<keyword evidence="2" id="KW-0732">Signal</keyword>
<feature type="region of interest" description="Disordered" evidence="1">
    <location>
        <begin position="334"/>
        <end position="388"/>
    </location>
</feature>
<reference evidence="4" key="2">
    <citation type="submission" date="2024-04" db="EMBL/GenBank/DDBJ databases">
        <authorList>
            <person name="Chen Y."/>
            <person name="Shah S."/>
            <person name="Dougan E. K."/>
            <person name="Thang M."/>
            <person name="Chan C."/>
        </authorList>
    </citation>
    <scope>NUCLEOTIDE SEQUENCE [LARGE SCALE GENOMIC DNA]</scope>
</reference>
<protein>
    <submittedName>
        <fullName evidence="3">Uncharacterized protein</fullName>
    </submittedName>
</protein>
<dbReference type="AlphaFoldDB" id="A0A9P1FGE6"/>
<organism evidence="3">
    <name type="scientific">Cladocopium goreaui</name>
    <dbReference type="NCBI Taxonomy" id="2562237"/>
    <lineage>
        <taxon>Eukaryota</taxon>
        <taxon>Sar</taxon>
        <taxon>Alveolata</taxon>
        <taxon>Dinophyceae</taxon>
        <taxon>Suessiales</taxon>
        <taxon>Symbiodiniaceae</taxon>
        <taxon>Cladocopium</taxon>
    </lineage>
</organism>
<evidence type="ECO:0000313" key="4">
    <source>
        <dbReference type="EMBL" id="CAL1126252.1"/>
    </source>
</evidence>
<evidence type="ECO:0000256" key="2">
    <source>
        <dbReference type="SAM" id="SignalP"/>
    </source>
</evidence>
<gene>
    <name evidence="3" type="ORF">C1SCF055_LOCUS1415</name>
</gene>
<dbReference type="EMBL" id="CAMXCT010000039">
    <property type="protein sequence ID" value="CAI3972877.1"/>
    <property type="molecule type" value="Genomic_DNA"/>
</dbReference>
<dbReference type="Proteomes" id="UP001152797">
    <property type="component" value="Unassembled WGS sequence"/>
</dbReference>
<comment type="caution">
    <text evidence="3">The sequence shown here is derived from an EMBL/GenBank/DDBJ whole genome shotgun (WGS) entry which is preliminary data.</text>
</comment>
<feature type="signal peptide" evidence="2">
    <location>
        <begin position="1"/>
        <end position="25"/>
    </location>
</feature>
<feature type="compositionally biased region" description="Pro residues" evidence="1">
    <location>
        <begin position="136"/>
        <end position="145"/>
    </location>
</feature>
<dbReference type="EMBL" id="CAMXCT020000039">
    <property type="protein sequence ID" value="CAL1126252.1"/>
    <property type="molecule type" value="Genomic_DNA"/>
</dbReference>
<proteinExistence type="predicted"/>
<evidence type="ECO:0000256" key="1">
    <source>
        <dbReference type="SAM" id="MobiDB-lite"/>
    </source>
</evidence>
<feature type="region of interest" description="Disordered" evidence="1">
    <location>
        <begin position="118"/>
        <end position="145"/>
    </location>
</feature>
<dbReference type="EMBL" id="CAMXCT030000039">
    <property type="protein sequence ID" value="CAL4760189.1"/>
    <property type="molecule type" value="Genomic_DNA"/>
</dbReference>
<evidence type="ECO:0000313" key="5">
    <source>
        <dbReference type="Proteomes" id="UP001152797"/>
    </source>
</evidence>
<evidence type="ECO:0000313" key="3">
    <source>
        <dbReference type="EMBL" id="CAI3972877.1"/>
    </source>
</evidence>
<reference evidence="3" key="1">
    <citation type="submission" date="2022-10" db="EMBL/GenBank/DDBJ databases">
        <authorList>
            <person name="Chen Y."/>
            <person name="Dougan E. K."/>
            <person name="Chan C."/>
            <person name="Rhodes N."/>
            <person name="Thang M."/>
        </authorList>
    </citation>
    <scope>NUCLEOTIDE SEQUENCE</scope>
</reference>
<feature type="non-terminal residue" evidence="3">
    <location>
        <position position="1"/>
    </location>
</feature>
<feature type="compositionally biased region" description="Basic and acidic residues" evidence="1">
    <location>
        <begin position="369"/>
        <end position="388"/>
    </location>
</feature>
<sequence>LALGALRMFLCRLAVFVLISQLAHTGDVAEACGTWVAPFEKAEETSGADLVCQDLYTAIRQKAEEEDSQFVAGTTVRSRSKSRKYNKAEATGEQEQQATWQVFQEKVPWVQSTPARATSYRTDVTSDAKDKDLQLPPQPVLPPPPMPLMEREGGDALTTEEIKVLEHLRGLKGMNIALPEEMAQQLADLTIKEQRMATAKALTHGHINKFHKVKGQVAGAAKRIRELDAEWNAFMNRTMERVKEHGLLYQKCRADMMETYNQKLKELQTLKEEVSIASRSLVDQHTGDFDMDEMPGVADQMMKLQNALAENGTVDLTGDQMEDQLEDEELVAANMDQGEEEVKKDLPSALRPFRSAASPQQVAKTHLKAKQEKHQKDKDKEVRQKGDQ</sequence>